<comment type="catalytic activity">
    <reaction evidence="10">
        <text>uroporphyrinogen I + 4 H(+) = coproporphyrinogen I + 4 CO2</text>
        <dbReference type="Rhea" id="RHEA:31239"/>
        <dbReference type="ChEBI" id="CHEBI:15378"/>
        <dbReference type="ChEBI" id="CHEBI:16526"/>
        <dbReference type="ChEBI" id="CHEBI:62626"/>
        <dbReference type="ChEBI" id="CHEBI:62631"/>
    </reaction>
    <physiologicalReaction direction="left-to-right" evidence="10">
        <dbReference type="Rhea" id="RHEA:31240"/>
    </physiologicalReaction>
</comment>
<keyword evidence="13" id="KW-0472">Membrane</keyword>
<accession>A0ABD3M2D9</accession>
<evidence type="ECO:0000256" key="8">
    <source>
        <dbReference type="ARBA" id="ARBA00023244"/>
    </source>
</evidence>
<feature type="region of interest" description="Disordered" evidence="12">
    <location>
        <begin position="88"/>
        <end position="122"/>
    </location>
</feature>
<feature type="compositionally biased region" description="Basic residues" evidence="12">
    <location>
        <begin position="107"/>
        <end position="122"/>
    </location>
</feature>
<comment type="subunit">
    <text evidence="3">Homodimer.</text>
</comment>
<dbReference type="PANTHER" id="PTHR21091">
    <property type="entry name" value="METHYLTETRAHYDROFOLATE:HOMOCYSTEINE METHYLTRANSFERASE RELATED"/>
    <property type="match status" value="1"/>
</dbReference>
<comment type="catalytic activity">
    <reaction evidence="11">
        <text>uroporphyrinogen III + 4 H(+) = coproporphyrinogen III + 4 CO2</text>
        <dbReference type="Rhea" id="RHEA:19865"/>
        <dbReference type="ChEBI" id="CHEBI:15378"/>
        <dbReference type="ChEBI" id="CHEBI:16526"/>
        <dbReference type="ChEBI" id="CHEBI:57308"/>
        <dbReference type="ChEBI" id="CHEBI:57309"/>
        <dbReference type="EC" id="4.1.1.37"/>
    </reaction>
    <physiologicalReaction direction="left-to-right" evidence="11">
        <dbReference type="Rhea" id="RHEA:19866"/>
    </physiologicalReaction>
</comment>
<keyword evidence="6" id="KW-0210">Decarboxylase</keyword>
<keyword evidence="16" id="KW-1185">Reference proteome</keyword>
<keyword evidence="13" id="KW-0812">Transmembrane</keyword>
<keyword evidence="7" id="KW-0456">Lyase</keyword>
<evidence type="ECO:0000256" key="4">
    <source>
        <dbReference type="ARBA" id="ARBA00014308"/>
    </source>
</evidence>
<evidence type="ECO:0000313" key="15">
    <source>
        <dbReference type="EMBL" id="KAL3758155.1"/>
    </source>
</evidence>
<dbReference type="GO" id="GO:0006779">
    <property type="term" value="P:porphyrin-containing compound biosynthetic process"/>
    <property type="evidence" value="ECO:0007669"/>
    <property type="project" value="UniProtKB-KW"/>
</dbReference>
<feature type="transmembrane region" description="Helical" evidence="13">
    <location>
        <begin position="140"/>
        <end position="169"/>
    </location>
</feature>
<keyword evidence="5" id="KW-0963">Cytoplasm</keyword>
<sequence length="1107" mass="121962">MRRCSLNEDLLRRRYSRSSRSDHDRLSIALDSLALLVPMNSSILDDDAENNNFLYGSITRTEIIEEGVVDDDDDDNNIAIPANEFTVDNAPLPQDAGTSLQRSPSLVHHHHQHHQRQQHPHKHHDHHTIAEEGLLLKDELLAMISLAIPVIATYLLEVIPSIITIVLVGRMTTNNGSTTDDEDDANSKLHLDAAALAVMYFNIVGIATGLGLLTALDTLCASAHGANQPTKMGQYLLTSIFVMVITLCVVGMVLYHTSDALVLFGLSQSLASNAGIFVDYMLPGIPFIYAYEALRKLSQARNETTPMVLAAVLSVLVNAGSGYYLVNYTSLGWLGAAVARTLGNMIMFPIVFIGMYFTDREFLSQVWAGFQVKEAITKQAISKFLNLGVPGMLQLVFEWGAFEIVALLCGILPNEAEAEIAVGANAIVNQIYSLLFMFYLGTSVSGNIRIGNALGAGDVHRAKFAFYLSLGLGILLSLVSILCIVWYRETLPYFFTSDEDLIGKATDLLLIFALFQFPDSVNSVEQGVFKAIGKQTLAAKLNFTAYYVVGIPLAYVLGLTLGLGVEGLWLGITVGLFWGTTVNSIVLFRSDWKQLSLDARKRLSIVHTREVVVEFTVMKSSSTLSTAAIVAAAATAILVVFATDSHAFAPGRLSSSSAARINSYFNNDQRHQFSSSTSAFRLSASSPNEEDLELTRQIIMAHIKKMGLEDVDDEDDDITDMDGIVDDNNNGSNHNHDDDYPQNDLMIRAALGRSPIDRTPVWLFRQAGRHLPEYNEYKTKVGRSFLDMLSYPEDVAECTMQPIRRYNVDAAILFSDILVIAEALNVEVTMPGGVGIQVPCPLVGPADMKARLPSKEVINREFVMDKLGHVMESVRLIRSRMKEENISIPLIGFSAAPWTLLFYMVGGSSKKNTHIGMEWLHVYPEASRELLDMLTNIIVEYMSLQVENGAHMLQLFEAMGMMIEPKEFDEFAMPALRKIAAELKGRYPDVPLMVFARGASYANAELSKAGYDVITIDGSVNRIEARGVVEDRAGLQGNYDPALLIESNGNTIESVKETARQYLEELGPQRLIANLGEGLGGKESPMLVNAFVEAIHEESERMIREAK</sequence>
<reference evidence="15 16" key="1">
    <citation type="submission" date="2024-10" db="EMBL/GenBank/DDBJ databases">
        <title>Updated reference genomes for cyclostephanoid diatoms.</title>
        <authorList>
            <person name="Roberts W.R."/>
            <person name="Alverson A.J."/>
        </authorList>
    </citation>
    <scope>NUCLEOTIDE SEQUENCE [LARGE SCALE GENOMIC DNA]</scope>
    <source>
        <strain evidence="15 16">AJA232-27</strain>
    </source>
</reference>
<protein>
    <recommendedName>
        <fullName evidence="4">Uroporphyrinogen decarboxylase</fullName>
    </recommendedName>
</protein>
<feature type="transmembrane region" description="Helical" evidence="13">
    <location>
        <begin position="568"/>
        <end position="588"/>
    </location>
</feature>
<comment type="caution">
    <text evidence="15">The sequence shown here is derived from an EMBL/GenBank/DDBJ whole genome shotgun (WGS) entry which is preliminary data.</text>
</comment>
<feature type="transmembrane region" description="Helical" evidence="13">
    <location>
        <begin position="464"/>
        <end position="487"/>
    </location>
</feature>
<dbReference type="Pfam" id="PF01554">
    <property type="entry name" value="MatE"/>
    <property type="match status" value="2"/>
</dbReference>
<dbReference type="NCBIfam" id="TIGR00797">
    <property type="entry name" value="matE"/>
    <property type="match status" value="1"/>
</dbReference>
<comment type="similarity">
    <text evidence="2">Belongs to the multi antimicrobial extrusion (MATE) (TC 2.A.66.1) family.</text>
</comment>
<evidence type="ECO:0000256" key="13">
    <source>
        <dbReference type="SAM" id="Phobius"/>
    </source>
</evidence>
<proteinExistence type="inferred from homology"/>
<dbReference type="InterPro" id="IPR002528">
    <property type="entry name" value="MATE_fam"/>
</dbReference>
<evidence type="ECO:0000256" key="7">
    <source>
        <dbReference type="ARBA" id="ARBA00023239"/>
    </source>
</evidence>
<feature type="transmembrane region" description="Helical" evidence="13">
    <location>
        <begin position="332"/>
        <end position="357"/>
    </location>
</feature>
<comment type="subcellular location">
    <subcellularLocation>
        <location evidence="1">Cytoplasm</location>
        <location evidence="1">Cytosol</location>
    </subcellularLocation>
</comment>
<dbReference type="FunFam" id="3.20.20.210:FF:000008">
    <property type="entry name" value="Uroporphyrinogen decarboxylase"/>
    <property type="match status" value="1"/>
</dbReference>
<evidence type="ECO:0000259" key="14">
    <source>
        <dbReference type="Pfam" id="PF01208"/>
    </source>
</evidence>
<feature type="transmembrane region" description="Helical" evidence="13">
    <location>
        <begin position="189"/>
        <end position="214"/>
    </location>
</feature>
<keyword evidence="13" id="KW-1133">Transmembrane helix</keyword>
<feature type="domain" description="Uroporphyrinogen decarboxylase (URO-D)" evidence="14">
    <location>
        <begin position="742"/>
        <end position="1097"/>
    </location>
</feature>
<dbReference type="Proteomes" id="UP001530293">
    <property type="component" value="Unassembled WGS sequence"/>
</dbReference>
<dbReference type="InterPro" id="IPR045069">
    <property type="entry name" value="MATE_euk"/>
</dbReference>
<evidence type="ECO:0000256" key="6">
    <source>
        <dbReference type="ARBA" id="ARBA00022793"/>
    </source>
</evidence>
<evidence type="ECO:0000256" key="10">
    <source>
        <dbReference type="ARBA" id="ARBA00047341"/>
    </source>
</evidence>
<comment type="function">
    <text evidence="9">Catalyzes the sequential decarboxylation of the four acetate side chains of uroporphyrinogen to form coproporphyrinogen and participates in the fifth step in the heme biosynthetic pathway. Isomer I or isomer III of uroporphyrinogen may serve as substrate, but only coproporphyrinogen III can ultimately be converted to heme. In vitro also decarboxylates pentacarboxylate porphyrinogen I.</text>
</comment>
<keyword evidence="8" id="KW-0627">Porphyrin biosynthesis</keyword>
<evidence type="ECO:0000256" key="3">
    <source>
        <dbReference type="ARBA" id="ARBA00011738"/>
    </source>
</evidence>
<organism evidence="15 16">
    <name type="scientific">Discostella pseudostelligera</name>
    <dbReference type="NCBI Taxonomy" id="259834"/>
    <lineage>
        <taxon>Eukaryota</taxon>
        <taxon>Sar</taxon>
        <taxon>Stramenopiles</taxon>
        <taxon>Ochrophyta</taxon>
        <taxon>Bacillariophyta</taxon>
        <taxon>Coscinodiscophyceae</taxon>
        <taxon>Thalassiosirophycidae</taxon>
        <taxon>Stephanodiscales</taxon>
        <taxon>Stephanodiscaceae</taxon>
        <taxon>Discostella</taxon>
    </lineage>
</organism>
<evidence type="ECO:0000256" key="9">
    <source>
        <dbReference type="ARBA" id="ARBA00045708"/>
    </source>
</evidence>
<dbReference type="InterPro" id="IPR038071">
    <property type="entry name" value="UROD/MetE-like_sf"/>
</dbReference>
<dbReference type="Gene3D" id="3.20.20.210">
    <property type="match status" value="1"/>
</dbReference>
<evidence type="ECO:0000256" key="1">
    <source>
        <dbReference type="ARBA" id="ARBA00004514"/>
    </source>
</evidence>
<evidence type="ECO:0000313" key="16">
    <source>
        <dbReference type="Proteomes" id="UP001530293"/>
    </source>
</evidence>
<dbReference type="GO" id="GO:0005829">
    <property type="term" value="C:cytosol"/>
    <property type="evidence" value="ECO:0007669"/>
    <property type="project" value="UniProtKB-SubCell"/>
</dbReference>
<feature type="transmembrane region" description="Helical" evidence="13">
    <location>
        <begin position="306"/>
        <end position="326"/>
    </location>
</feature>
<dbReference type="SUPFAM" id="SSF51726">
    <property type="entry name" value="UROD/MetE-like"/>
    <property type="match status" value="1"/>
</dbReference>
<dbReference type="Pfam" id="PF01208">
    <property type="entry name" value="URO-D"/>
    <property type="match status" value="1"/>
</dbReference>
<dbReference type="InterPro" id="IPR000257">
    <property type="entry name" value="Uroporphyrinogen_deCOase"/>
</dbReference>
<evidence type="ECO:0000256" key="11">
    <source>
        <dbReference type="ARBA" id="ARBA00048411"/>
    </source>
</evidence>
<evidence type="ECO:0000256" key="12">
    <source>
        <dbReference type="SAM" id="MobiDB-lite"/>
    </source>
</evidence>
<dbReference type="CDD" id="cd13132">
    <property type="entry name" value="MATE_eukaryotic"/>
    <property type="match status" value="1"/>
</dbReference>
<dbReference type="AlphaFoldDB" id="A0ABD3M2D9"/>
<feature type="transmembrane region" description="Helical" evidence="13">
    <location>
        <begin position="275"/>
        <end position="294"/>
    </location>
</feature>
<name>A0ABD3M2D9_9STRA</name>
<dbReference type="PANTHER" id="PTHR21091:SF169">
    <property type="entry name" value="UROPORPHYRINOGEN DECARBOXYLASE"/>
    <property type="match status" value="1"/>
</dbReference>
<evidence type="ECO:0000256" key="2">
    <source>
        <dbReference type="ARBA" id="ARBA00010199"/>
    </source>
</evidence>
<feature type="transmembrane region" description="Helical" evidence="13">
    <location>
        <begin position="543"/>
        <end position="561"/>
    </location>
</feature>
<evidence type="ECO:0000256" key="5">
    <source>
        <dbReference type="ARBA" id="ARBA00022490"/>
    </source>
</evidence>
<dbReference type="GO" id="GO:0004853">
    <property type="term" value="F:uroporphyrinogen decarboxylase activity"/>
    <property type="evidence" value="ECO:0007669"/>
    <property type="project" value="UniProtKB-EC"/>
</dbReference>
<feature type="transmembrane region" description="Helical" evidence="13">
    <location>
        <begin position="624"/>
        <end position="643"/>
    </location>
</feature>
<gene>
    <name evidence="15" type="ORF">ACHAWU_004236</name>
</gene>
<dbReference type="EMBL" id="JALLBG020000240">
    <property type="protein sequence ID" value="KAL3758155.1"/>
    <property type="molecule type" value="Genomic_DNA"/>
</dbReference>
<feature type="transmembrane region" description="Helical" evidence="13">
    <location>
        <begin position="235"/>
        <end position="255"/>
    </location>
</feature>